<dbReference type="GO" id="GO:0008654">
    <property type="term" value="P:phospholipid biosynthetic process"/>
    <property type="evidence" value="ECO:0007669"/>
    <property type="project" value="InterPro"/>
</dbReference>
<evidence type="ECO:0000313" key="5">
    <source>
        <dbReference type="Proteomes" id="UP000032254"/>
    </source>
</evidence>
<evidence type="ECO:0000256" key="1">
    <source>
        <dbReference type="ARBA" id="ARBA00022679"/>
    </source>
</evidence>
<dbReference type="Proteomes" id="UP000032254">
    <property type="component" value="Unassembled WGS sequence"/>
</dbReference>
<proteinExistence type="inferred from homology"/>
<dbReference type="PATRIC" id="fig|47853.6.peg.3198"/>
<dbReference type="Gene3D" id="1.20.120.1760">
    <property type="match status" value="1"/>
</dbReference>
<dbReference type="InterPro" id="IPR048254">
    <property type="entry name" value="CDP_ALCOHOL_P_TRANSF_CS"/>
</dbReference>
<organism evidence="4 5">
    <name type="scientific">Micromonospora haikouensis</name>
    <dbReference type="NCBI Taxonomy" id="686309"/>
    <lineage>
        <taxon>Bacteria</taxon>
        <taxon>Bacillati</taxon>
        <taxon>Actinomycetota</taxon>
        <taxon>Actinomycetes</taxon>
        <taxon>Micromonosporales</taxon>
        <taxon>Micromonosporaceae</taxon>
        <taxon>Micromonospora</taxon>
    </lineage>
</organism>
<feature type="transmembrane region" description="Helical" evidence="3">
    <location>
        <begin position="130"/>
        <end position="163"/>
    </location>
</feature>
<dbReference type="GO" id="GO:0016780">
    <property type="term" value="F:phosphotransferase activity, for other substituted phosphate groups"/>
    <property type="evidence" value="ECO:0007669"/>
    <property type="project" value="InterPro"/>
</dbReference>
<name>A0A0D0X5L0_9ACTN</name>
<protein>
    <recommendedName>
        <fullName evidence="6">Phosphatidylglycerophosphate synthase</fullName>
    </recommendedName>
</protein>
<dbReference type="Pfam" id="PF01066">
    <property type="entry name" value="CDP-OH_P_transf"/>
    <property type="match status" value="1"/>
</dbReference>
<comment type="similarity">
    <text evidence="2">Belongs to the CDP-alcohol phosphatidyltransferase class-I family.</text>
</comment>
<dbReference type="RefSeq" id="WP_043963318.1">
    <property type="nucleotide sequence ID" value="NZ_JXSX01000001.1"/>
</dbReference>
<keyword evidence="3" id="KW-1133">Transmembrane helix</keyword>
<dbReference type="InterPro" id="IPR043130">
    <property type="entry name" value="CDP-OH_PTrfase_TM_dom"/>
</dbReference>
<dbReference type="PROSITE" id="PS00379">
    <property type="entry name" value="CDP_ALCOHOL_P_TRANSF"/>
    <property type="match status" value="1"/>
</dbReference>
<feature type="transmembrane region" description="Helical" evidence="3">
    <location>
        <begin position="87"/>
        <end position="106"/>
    </location>
</feature>
<dbReference type="AlphaFoldDB" id="A0A0D0X5L0"/>
<keyword evidence="5" id="KW-1185">Reference proteome</keyword>
<gene>
    <name evidence="4" type="ORF">TK50_15145</name>
</gene>
<evidence type="ECO:0000313" key="4">
    <source>
        <dbReference type="EMBL" id="KIR66421.1"/>
    </source>
</evidence>
<feature type="transmembrane region" description="Helical" evidence="3">
    <location>
        <begin position="63"/>
        <end position="81"/>
    </location>
</feature>
<feature type="transmembrane region" description="Helical" evidence="3">
    <location>
        <begin position="183"/>
        <end position="214"/>
    </location>
</feature>
<reference evidence="4 5" key="1">
    <citation type="submission" date="2015-01" db="EMBL/GenBank/DDBJ databases">
        <title>Sequencing and annotation of Micromonospora carbonacea strain JXNU-1 genome.</title>
        <authorList>
            <person name="Long Z."/>
            <person name="Huang Y."/>
            <person name="Jiang Y."/>
        </authorList>
    </citation>
    <scope>NUCLEOTIDE SEQUENCE [LARGE SCALE GENOMIC DNA]</scope>
    <source>
        <strain evidence="4 5">JXNU-1</strain>
    </source>
</reference>
<accession>A0A0D0X5L0</accession>
<dbReference type="GeneID" id="301305432"/>
<evidence type="ECO:0008006" key="6">
    <source>
        <dbReference type="Google" id="ProtNLM"/>
    </source>
</evidence>
<evidence type="ECO:0000256" key="3">
    <source>
        <dbReference type="SAM" id="Phobius"/>
    </source>
</evidence>
<keyword evidence="3" id="KW-0812">Transmembrane</keyword>
<dbReference type="GO" id="GO:0016020">
    <property type="term" value="C:membrane"/>
    <property type="evidence" value="ECO:0007669"/>
    <property type="project" value="InterPro"/>
</dbReference>
<dbReference type="InterPro" id="IPR000462">
    <property type="entry name" value="CDP-OH_P_trans"/>
</dbReference>
<dbReference type="EMBL" id="JXSX01000001">
    <property type="protein sequence ID" value="KIR66421.1"/>
    <property type="molecule type" value="Genomic_DNA"/>
</dbReference>
<evidence type="ECO:0000256" key="2">
    <source>
        <dbReference type="RuleBase" id="RU003750"/>
    </source>
</evidence>
<dbReference type="OrthoDB" id="9782011at2"/>
<keyword evidence="1 2" id="KW-0808">Transferase</keyword>
<keyword evidence="3" id="KW-0472">Membrane</keyword>
<comment type="caution">
    <text evidence="4">The sequence shown here is derived from an EMBL/GenBank/DDBJ whole genome shotgun (WGS) entry which is preliminary data.</text>
</comment>
<sequence length="252" mass="25700">MRRVQHGPLAGLVSLFVLLAGIGATVGLGPAGWLAGTAYGMVLCGLLARALRGAGGSGLGPADVVTLGRAVLIGGVTALVADGFTRAAPVPLLVGLAAVALLLDAVDGQVARRTGTASDLGARFDMEVDAYLILLLGVQLAPTAGVWVLALGAMRYAFVVAGWTSPWLRGTLPPRQWRKVVAALQGIVLVVAAAGVLPPVGATVLLAGAFALLVESFGRDVGWLWRHRPVAATDGAALRRDEPVRVPAHLPA</sequence>